<comment type="cofactor">
    <cofactor evidence="2">
        <name>Zn(2+)</name>
        <dbReference type="ChEBI" id="CHEBI:29105"/>
    </cofactor>
</comment>
<dbReference type="Gene3D" id="3.90.79.20">
    <property type="match status" value="1"/>
</dbReference>
<dbReference type="PANTHER" id="PTHR42904">
    <property type="entry name" value="NUDIX HYDROLASE, NUDC SUBFAMILY"/>
    <property type="match status" value="1"/>
</dbReference>
<dbReference type="Pfam" id="PF00293">
    <property type="entry name" value="NUDIX"/>
    <property type="match status" value="1"/>
</dbReference>
<dbReference type="GO" id="GO:0035529">
    <property type="term" value="F:NADH pyrophosphatase activity"/>
    <property type="evidence" value="ECO:0007669"/>
    <property type="project" value="TreeGrafter"/>
</dbReference>
<dbReference type="PROSITE" id="PS00893">
    <property type="entry name" value="NUDIX_BOX"/>
    <property type="match status" value="1"/>
</dbReference>
<dbReference type="EMBL" id="UWPJ01000005">
    <property type="protein sequence ID" value="VCU68352.1"/>
    <property type="molecule type" value="Genomic_DNA"/>
</dbReference>
<dbReference type="InterPro" id="IPR050241">
    <property type="entry name" value="NAD-cap_RNA_hydrolase_NudC"/>
</dbReference>
<dbReference type="PANTHER" id="PTHR42904:SF6">
    <property type="entry name" value="NAD-CAPPED RNA HYDROLASE NUDT12"/>
    <property type="match status" value="1"/>
</dbReference>
<keyword evidence="5" id="KW-0479">Metal-binding</keyword>
<dbReference type="SUPFAM" id="SSF55811">
    <property type="entry name" value="Nudix"/>
    <property type="match status" value="1"/>
</dbReference>
<reference evidence="11 12" key="1">
    <citation type="submission" date="2018-10" db="EMBL/GenBank/DDBJ databases">
        <authorList>
            <person name="Criscuolo A."/>
        </authorList>
    </citation>
    <scope>NUCLEOTIDE SEQUENCE [LARGE SCALE GENOMIC DNA]</scope>
    <source>
        <strain evidence="11">DnA1</strain>
    </source>
</reference>
<dbReference type="GO" id="GO:0019677">
    <property type="term" value="P:NAD+ catabolic process"/>
    <property type="evidence" value="ECO:0007669"/>
    <property type="project" value="TreeGrafter"/>
</dbReference>
<sequence length="314" mass="34455">MQTFDRSASVGFGFNPLDRLSERRADTDFVQQRRRDPATRFFVLAGEVPVLRVDSAGHDPLFSAPEMAALGEPRHEIFLGNDPDGRALFAVSLDAGRADAIASLPGLELIDVRTIATRELFEPGVMGEIGASKSVLGWHQRHCFCANCGAASRPSCAGWRRDCEACGTQHFPRVDPVVIMLAVDGERCLLGRQARFASGMYTALAGFLEPGETIEDAVRREIHEEAGIRCAEVAYFASQPWPFPASLMLGCFARAIDTGIVLDNDELEDARWFTRAEVRQMLADEHPQGLSAPRPFTIAYQLLKAYAEETAPAV</sequence>
<dbReference type="RefSeq" id="WP_124077569.1">
    <property type="nucleotide sequence ID" value="NZ_UWPJ01000005.1"/>
</dbReference>
<evidence type="ECO:0000256" key="9">
    <source>
        <dbReference type="ARBA" id="ARBA00023679"/>
    </source>
</evidence>
<evidence type="ECO:0000256" key="8">
    <source>
        <dbReference type="ARBA" id="ARBA00023027"/>
    </source>
</evidence>
<dbReference type="InterPro" id="IPR049734">
    <property type="entry name" value="NudC-like_C"/>
</dbReference>
<dbReference type="GO" id="GO:0046872">
    <property type="term" value="F:metal ion binding"/>
    <property type="evidence" value="ECO:0007669"/>
    <property type="project" value="UniProtKB-KW"/>
</dbReference>
<evidence type="ECO:0000256" key="3">
    <source>
        <dbReference type="ARBA" id="ARBA00009595"/>
    </source>
</evidence>
<dbReference type="Proteomes" id="UP000277294">
    <property type="component" value="Unassembled WGS sequence"/>
</dbReference>
<comment type="similarity">
    <text evidence="3">Belongs to the Nudix hydrolase family. NudC subfamily.</text>
</comment>
<organism evidence="11 12">
    <name type="scientific">Pigmentiphaga humi</name>
    <dbReference type="NCBI Taxonomy" id="2478468"/>
    <lineage>
        <taxon>Bacteria</taxon>
        <taxon>Pseudomonadati</taxon>
        <taxon>Pseudomonadota</taxon>
        <taxon>Betaproteobacteria</taxon>
        <taxon>Burkholderiales</taxon>
        <taxon>Alcaligenaceae</taxon>
        <taxon>Pigmentiphaga</taxon>
    </lineage>
</organism>
<keyword evidence="7" id="KW-0460">Magnesium</keyword>
<dbReference type="CDD" id="cd03429">
    <property type="entry name" value="NUDIX_NADH_pyrophosphatase_Nudt13"/>
    <property type="match status" value="1"/>
</dbReference>
<dbReference type="EC" id="3.6.1.22" evidence="4"/>
<keyword evidence="8" id="KW-0520">NAD</keyword>
<dbReference type="InterPro" id="IPR020084">
    <property type="entry name" value="NUDIX_hydrolase_CS"/>
</dbReference>
<evidence type="ECO:0000256" key="7">
    <source>
        <dbReference type="ARBA" id="ARBA00022842"/>
    </source>
</evidence>
<evidence type="ECO:0000259" key="10">
    <source>
        <dbReference type="PROSITE" id="PS51462"/>
    </source>
</evidence>
<dbReference type="GO" id="GO:0110153">
    <property type="term" value="F:RNA NAD-cap (NMN-forming) hydrolase activity"/>
    <property type="evidence" value="ECO:0007669"/>
    <property type="project" value="RHEA"/>
</dbReference>
<keyword evidence="6 11" id="KW-0378">Hydrolase</keyword>
<gene>
    <name evidence="11" type="primary">nudC_1</name>
    <name evidence="11" type="ORF">PIGHUM_00403</name>
</gene>
<dbReference type="NCBIfam" id="NF001299">
    <property type="entry name" value="PRK00241.1"/>
    <property type="match status" value="1"/>
</dbReference>
<dbReference type="AlphaFoldDB" id="A0A3P4AX66"/>
<comment type="cofactor">
    <cofactor evidence="1">
        <name>Mg(2+)</name>
        <dbReference type="ChEBI" id="CHEBI:18420"/>
    </cofactor>
</comment>
<evidence type="ECO:0000313" key="11">
    <source>
        <dbReference type="EMBL" id="VCU68352.1"/>
    </source>
</evidence>
<evidence type="ECO:0000256" key="1">
    <source>
        <dbReference type="ARBA" id="ARBA00001946"/>
    </source>
</evidence>
<accession>A0A3P4AX66</accession>
<dbReference type="GO" id="GO:0005829">
    <property type="term" value="C:cytosol"/>
    <property type="evidence" value="ECO:0007669"/>
    <property type="project" value="TreeGrafter"/>
</dbReference>
<dbReference type="InterPro" id="IPR015797">
    <property type="entry name" value="NUDIX_hydrolase-like_dom_sf"/>
</dbReference>
<evidence type="ECO:0000256" key="2">
    <source>
        <dbReference type="ARBA" id="ARBA00001947"/>
    </source>
</evidence>
<evidence type="ECO:0000256" key="4">
    <source>
        <dbReference type="ARBA" id="ARBA00012381"/>
    </source>
</evidence>
<evidence type="ECO:0000313" key="12">
    <source>
        <dbReference type="Proteomes" id="UP000277294"/>
    </source>
</evidence>
<name>A0A3P4AX66_9BURK</name>
<evidence type="ECO:0000256" key="6">
    <source>
        <dbReference type="ARBA" id="ARBA00022801"/>
    </source>
</evidence>
<protein>
    <recommendedName>
        <fullName evidence="4">NAD(+) diphosphatase</fullName>
        <ecNumber evidence="4">3.6.1.22</ecNumber>
    </recommendedName>
</protein>
<proteinExistence type="inferred from homology"/>
<comment type="catalytic activity">
    <reaction evidence="9">
        <text>a 5'-end NAD(+)-phospho-ribonucleoside in mRNA + H2O = a 5'-end phospho-adenosine-phospho-ribonucleoside in mRNA + beta-nicotinamide D-ribonucleotide + 2 H(+)</text>
        <dbReference type="Rhea" id="RHEA:60876"/>
        <dbReference type="Rhea" id="RHEA-COMP:15698"/>
        <dbReference type="Rhea" id="RHEA-COMP:15719"/>
        <dbReference type="ChEBI" id="CHEBI:14649"/>
        <dbReference type="ChEBI" id="CHEBI:15377"/>
        <dbReference type="ChEBI" id="CHEBI:15378"/>
        <dbReference type="ChEBI" id="CHEBI:144029"/>
        <dbReference type="ChEBI" id="CHEBI:144051"/>
    </reaction>
    <physiologicalReaction direction="left-to-right" evidence="9">
        <dbReference type="Rhea" id="RHEA:60877"/>
    </physiologicalReaction>
</comment>
<dbReference type="GO" id="GO:0006742">
    <property type="term" value="P:NADP+ catabolic process"/>
    <property type="evidence" value="ECO:0007669"/>
    <property type="project" value="TreeGrafter"/>
</dbReference>
<dbReference type="PROSITE" id="PS51462">
    <property type="entry name" value="NUDIX"/>
    <property type="match status" value="1"/>
</dbReference>
<keyword evidence="12" id="KW-1185">Reference proteome</keyword>
<dbReference type="OrthoDB" id="9791656at2"/>
<evidence type="ECO:0000256" key="5">
    <source>
        <dbReference type="ARBA" id="ARBA00022723"/>
    </source>
</evidence>
<feature type="domain" description="Nudix hydrolase" evidence="10">
    <location>
        <begin position="172"/>
        <end position="296"/>
    </location>
</feature>
<dbReference type="Gene3D" id="3.90.79.10">
    <property type="entry name" value="Nucleoside Triphosphate Pyrophosphohydrolase"/>
    <property type="match status" value="1"/>
</dbReference>
<dbReference type="InterPro" id="IPR000086">
    <property type="entry name" value="NUDIX_hydrolase_dom"/>
</dbReference>